<sequence length="611" mass="66014">MGSYPPPPYPPPPGPPYGGDWKYQRRVLKEQARAQRDMARAQRDAYRYQARSLRRSSILGPLLLITIGILFLLVQTGRIGAHSLWDWYGRFWPLLLVGAGVIMLLEWAYDQYMQSDSSQPRYRRRLGGGVFTLLLILGITGIVFSSVRNGNGHSYVLNGLNLNQDNIDEFLGDKHESDQTLSQSFPAGSGFTVDNPRGDISISGTSDDNQIHVSVHKEVYTRSDSDADSKAQRLNPSLSSSGDSLNLSIPAIDGTRADLTITLPATAPTIVTANHGDVHVSALKAPLQVTANHGNIELTAITGPVIAHVNNSDSDLSAHSVSGPVTIQGRGHDTTLSDLSGPVTMSGDFFGTTHYERIRGPIKFHTSRTDLQFARLDGEIDISHADISASEAVGPLTLTAGNRNVTLDRVAGDVTVTNRNGSVDLTSAPPLGNVTVENRNGSVNLTLPEQSNFGYQLDATNGNIESDFSQIKSDDDDDKKNVITGTIGKGGPLLHISTSQGDISVKKGSVMPLPPMPPMPKITPLPPMPKITAMPPDARQAMEEAKQEAREATSEGKEAATEGQREAKQAADEARREAKQAADEARREAKEAADEAKREAKDVKQQKDPNE</sequence>
<feature type="compositionally biased region" description="Basic and acidic residues" evidence="1">
    <location>
        <begin position="222"/>
        <end position="231"/>
    </location>
</feature>
<reference evidence="5 6" key="1">
    <citation type="submission" date="2020-08" db="EMBL/GenBank/DDBJ databases">
        <title>Genomic Encyclopedia of Type Strains, Phase IV (KMG-V): Genome sequencing to study the core and pangenomes of soil and plant-associated prokaryotes.</title>
        <authorList>
            <person name="Whitman W."/>
        </authorList>
    </citation>
    <scope>NUCLEOTIDE SEQUENCE [LARGE SCALE GENOMIC DNA]</scope>
    <source>
        <strain evidence="5 6">X5P2</strain>
    </source>
</reference>
<keyword evidence="2" id="KW-1133">Transmembrane helix</keyword>
<feature type="domain" description="LiaI-LiaF-like transmembrane region" evidence="4">
    <location>
        <begin position="58"/>
        <end position="104"/>
    </location>
</feature>
<feature type="region of interest" description="Disordered" evidence="1">
    <location>
        <begin position="471"/>
        <end position="498"/>
    </location>
</feature>
<accession>A0A9X0QG41</accession>
<feature type="region of interest" description="Disordered" evidence="1">
    <location>
        <begin position="528"/>
        <end position="611"/>
    </location>
</feature>
<dbReference type="InterPro" id="IPR043726">
    <property type="entry name" value="LiaI-LiaF-like_TM1"/>
</dbReference>
<evidence type="ECO:0000313" key="6">
    <source>
        <dbReference type="Proteomes" id="UP000535182"/>
    </source>
</evidence>
<dbReference type="PANTHER" id="PTHR34094:SF1">
    <property type="entry name" value="PROTEIN FAM185A"/>
    <property type="match status" value="1"/>
</dbReference>
<evidence type="ECO:0000256" key="1">
    <source>
        <dbReference type="SAM" id="MobiDB-lite"/>
    </source>
</evidence>
<feature type="domain" description="DUF4097" evidence="3">
    <location>
        <begin position="198"/>
        <end position="505"/>
    </location>
</feature>
<dbReference type="CDD" id="cd06503">
    <property type="entry name" value="ATP-synt_Fo_b"/>
    <property type="match status" value="1"/>
</dbReference>
<dbReference type="InterPro" id="IPR025164">
    <property type="entry name" value="Toastrack_DUF4097"/>
</dbReference>
<feature type="compositionally biased region" description="Pro residues" evidence="1">
    <location>
        <begin position="1"/>
        <end position="16"/>
    </location>
</feature>
<dbReference type="Pfam" id="PF13349">
    <property type="entry name" value="DUF4097"/>
    <property type="match status" value="1"/>
</dbReference>
<evidence type="ECO:0000256" key="2">
    <source>
        <dbReference type="SAM" id="Phobius"/>
    </source>
</evidence>
<comment type="caution">
    <text evidence="5">The sequence shown here is derived from an EMBL/GenBank/DDBJ whole genome shotgun (WGS) entry which is preliminary data.</text>
</comment>
<evidence type="ECO:0000313" key="5">
    <source>
        <dbReference type="EMBL" id="MBB5329623.1"/>
    </source>
</evidence>
<evidence type="ECO:0000259" key="4">
    <source>
        <dbReference type="Pfam" id="PF18917"/>
    </source>
</evidence>
<feature type="region of interest" description="Disordered" evidence="1">
    <location>
        <begin position="179"/>
        <end position="207"/>
    </location>
</feature>
<protein>
    <submittedName>
        <fullName evidence="5">DUF4097 and DUF4098 domain-containing protein YvlB/vacuolar-type H+-ATPase subunit H</fullName>
    </submittedName>
</protein>
<feature type="region of interest" description="Disordered" evidence="1">
    <location>
        <begin position="222"/>
        <end position="242"/>
    </location>
</feature>
<gene>
    <name evidence="5" type="ORF">HDF14_003245</name>
</gene>
<name>A0A9X0QG41_9BACT</name>
<dbReference type="RefSeq" id="WP_183978270.1">
    <property type="nucleotide sequence ID" value="NZ_JACHEB010000007.1"/>
</dbReference>
<keyword evidence="2" id="KW-0812">Transmembrane</keyword>
<dbReference type="Proteomes" id="UP000535182">
    <property type="component" value="Unassembled WGS sequence"/>
</dbReference>
<feature type="transmembrane region" description="Helical" evidence="2">
    <location>
        <begin position="57"/>
        <end position="75"/>
    </location>
</feature>
<dbReference type="Pfam" id="PF18917">
    <property type="entry name" value="LiaI-LiaF-like_TM1"/>
    <property type="match status" value="1"/>
</dbReference>
<feature type="region of interest" description="Disordered" evidence="1">
    <location>
        <begin position="1"/>
        <end position="20"/>
    </location>
</feature>
<dbReference type="AlphaFoldDB" id="A0A9X0QG41"/>
<keyword evidence="6" id="KW-1185">Reference proteome</keyword>
<organism evidence="5 6">
    <name type="scientific">Tunturiibacter gelidiferens</name>
    <dbReference type="NCBI Taxonomy" id="3069689"/>
    <lineage>
        <taxon>Bacteria</taxon>
        <taxon>Pseudomonadati</taxon>
        <taxon>Acidobacteriota</taxon>
        <taxon>Terriglobia</taxon>
        <taxon>Terriglobales</taxon>
        <taxon>Acidobacteriaceae</taxon>
        <taxon>Tunturiibacter</taxon>
    </lineage>
</organism>
<feature type="transmembrane region" description="Helical" evidence="2">
    <location>
        <begin position="87"/>
        <end position="105"/>
    </location>
</feature>
<feature type="compositionally biased region" description="Basic and acidic residues" evidence="1">
    <location>
        <begin position="540"/>
        <end position="611"/>
    </location>
</feature>
<evidence type="ECO:0000259" key="3">
    <source>
        <dbReference type="Pfam" id="PF13349"/>
    </source>
</evidence>
<proteinExistence type="predicted"/>
<dbReference type="EMBL" id="JACHEB010000007">
    <property type="protein sequence ID" value="MBB5329623.1"/>
    <property type="molecule type" value="Genomic_DNA"/>
</dbReference>
<dbReference type="PANTHER" id="PTHR34094">
    <property type="match status" value="1"/>
</dbReference>
<keyword evidence="2" id="KW-0472">Membrane</keyword>
<feature type="transmembrane region" description="Helical" evidence="2">
    <location>
        <begin position="126"/>
        <end position="147"/>
    </location>
</feature>